<feature type="region of interest" description="Disordered" evidence="1">
    <location>
        <begin position="113"/>
        <end position="177"/>
    </location>
</feature>
<organism evidence="3 4">
    <name type="scientific">Pisolithus tinctorius Marx 270</name>
    <dbReference type="NCBI Taxonomy" id="870435"/>
    <lineage>
        <taxon>Eukaryota</taxon>
        <taxon>Fungi</taxon>
        <taxon>Dikarya</taxon>
        <taxon>Basidiomycota</taxon>
        <taxon>Agaricomycotina</taxon>
        <taxon>Agaricomycetes</taxon>
        <taxon>Agaricomycetidae</taxon>
        <taxon>Boletales</taxon>
        <taxon>Sclerodermatineae</taxon>
        <taxon>Pisolithaceae</taxon>
        <taxon>Pisolithus</taxon>
    </lineage>
</organism>
<dbReference type="GO" id="GO:0000127">
    <property type="term" value="C:transcription factor TFIIIC complex"/>
    <property type="evidence" value="ECO:0007669"/>
    <property type="project" value="TreeGrafter"/>
</dbReference>
<evidence type="ECO:0000313" key="3">
    <source>
        <dbReference type="EMBL" id="KIO00694.1"/>
    </source>
</evidence>
<dbReference type="OrthoDB" id="1877767at2759"/>
<accession>A0A0C3NZZ4</accession>
<protein>
    <recommendedName>
        <fullName evidence="2">Transcription factor TFIIIC triple barrel domain-containing protein</fullName>
    </recommendedName>
</protein>
<name>A0A0C3NZZ4_PISTI</name>
<dbReference type="InParanoid" id="A0A0C3NZZ4"/>
<evidence type="ECO:0000313" key="4">
    <source>
        <dbReference type="Proteomes" id="UP000054217"/>
    </source>
</evidence>
<dbReference type="EMBL" id="KN831994">
    <property type="protein sequence ID" value="KIO00694.1"/>
    <property type="molecule type" value="Genomic_DNA"/>
</dbReference>
<dbReference type="PANTHER" id="PTHR21860:SF2">
    <property type="entry name" value="GENERAL TRANSCRIPTION FACTOR 3C POLYPEPTIDE 6"/>
    <property type="match status" value="1"/>
</dbReference>
<dbReference type="Gene3D" id="2.60.40.4370">
    <property type="match status" value="1"/>
</dbReference>
<dbReference type="Pfam" id="PF10419">
    <property type="entry name" value="TFIIIC_sub6"/>
    <property type="match status" value="1"/>
</dbReference>
<sequence>MPAQSLVPGYRQVEAFGPDEEYEDEEEVSYVTFDLGTVEPTLLPNSSTYRLIGLDTPTPYLQLAGSIFKGRHDSLLGTELLFTEEKTDKSSTKRSLVHAGSTEQRVCFKEVQLKEKARRPPEAESSEAPHAPGSGSVVAQPDLYLEMLSGQSSASPVRKRKRGSKKGKERAIEPDAS</sequence>
<dbReference type="HOGENOM" id="CLU_092490_0_0_1"/>
<dbReference type="Proteomes" id="UP000054217">
    <property type="component" value="Unassembled WGS sequence"/>
</dbReference>
<dbReference type="InterPro" id="IPR042771">
    <property type="entry name" value="GTF3C6-like"/>
</dbReference>
<evidence type="ECO:0000256" key="1">
    <source>
        <dbReference type="SAM" id="MobiDB-lite"/>
    </source>
</evidence>
<dbReference type="AlphaFoldDB" id="A0A0C3NZZ4"/>
<proteinExistence type="predicted"/>
<dbReference type="InterPro" id="IPR019481">
    <property type="entry name" value="TFIIIC_triple_barrel"/>
</dbReference>
<evidence type="ECO:0000259" key="2">
    <source>
        <dbReference type="Pfam" id="PF10419"/>
    </source>
</evidence>
<feature type="compositionally biased region" description="Basic residues" evidence="1">
    <location>
        <begin position="157"/>
        <end position="168"/>
    </location>
</feature>
<dbReference type="GO" id="GO:0006383">
    <property type="term" value="P:transcription by RNA polymerase III"/>
    <property type="evidence" value="ECO:0007669"/>
    <property type="project" value="InterPro"/>
</dbReference>
<keyword evidence="4" id="KW-1185">Reference proteome</keyword>
<feature type="domain" description="Transcription factor TFIIIC triple barrel" evidence="2">
    <location>
        <begin position="24"/>
        <end position="114"/>
    </location>
</feature>
<dbReference type="PANTHER" id="PTHR21860">
    <property type="entry name" value="TRANSCRIPTION INITIATION FACTOR IIIC TFIIIC , POLYPEPTIDE 6-RELATED"/>
    <property type="match status" value="1"/>
</dbReference>
<reference evidence="4" key="2">
    <citation type="submission" date="2015-01" db="EMBL/GenBank/DDBJ databases">
        <title>Evolutionary Origins and Diversification of the Mycorrhizal Mutualists.</title>
        <authorList>
            <consortium name="DOE Joint Genome Institute"/>
            <consortium name="Mycorrhizal Genomics Consortium"/>
            <person name="Kohler A."/>
            <person name="Kuo A."/>
            <person name="Nagy L.G."/>
            <person name="Floudas D."/>
            <person name="Copeland A."/>
            <person name="Barry K.W."/>
            <person name="Cichocki N."/>
            <person name="Veneault-Fourrey C."/>
            <person name="LaButti K."/>
            <person name="Lindquist E.A."/>
            <person name="Lipzen A."/>
            <person name="Lundell T."/>
            <person name="Morin E."/>
            <person name="Murat C."/>
            <person name="Riley R."/>
            <person name="Ohm R."/>
            <person name="Sun H."/>
            <person name="Tunlid A."/>
            <person name="Henrissat B."/>
            <person name="Grigoriev I.V."/>
            <person name="Hibbett D.S."/>
            <person name="Martin F."/>
        </authorList>
    </citation>
    <scope>NUCLEOTIDE SEQUENCE [LARGE SCALE GENOMIC DNA]</scope>
    <source>
        <strain evidence="4">Marx 270</strain>
    </source>
</reference>
<dbReference type="STRING" id="870435.A0A0C3NZZ4"/>
<feature type="compositionally biased region" description="Basic and acidic residues" evidence="1">
    <location>
        <begin position="113"/>
        <end position="122"/>
    </location>
</feature>
<reference evidence="3 4" key="1">
    <citation type="submission" date="2014-04" db="EMBL/GenBank/DDBJ databases">
        <authorList>
            <consortium name="DOE Joint Genome Institute"/>
            <person name="Kuo A."/>
            <person name="Kohler A."/>
            <person name="Costa M.D."/>
            <person name="Nagy L.G."/>
            <person name="Floudas D."/>
            <person name="Copeland A."/>
            <person name="Barry K.W."/>
            <person name="Cichocki N."/>
            <person name="Veneault-Fourrey C."/>
            <person name="LaButti K."/>
            <person name="Lindquist E.A."/>
            <person name="Lipzen A."/>
            <person name="Lundell T."/>
            <person name="Morin E."/>
            <person name="Murat C."/>
            <person name="Sun H."/>
            <person name="Tunlid A."/>
            <person name="Henrissat B."/>
            <person name="Grigoriev I.V."/>
            <person name="Hibbett D.S."/>
            <person name="Martin F."/>
            <person name="Nordberg H.P."/>
            <person name="Cantor M.N."/>
            <person name="Hua S.X."/>
        </authorList>
    </citation>
    <scope>NUCLEOTIDE SEQUENCE [LARGE SCALE GENOMIC DNA]</scope>
    <source>
        <strain evidence="3 4">Marx 270</strain>
    </source>
</reference>
<gene>
    <name evidence="3" type="ORF">M404DRAFT_1003699</name>
</gene>